<protein>
    <recommendedName>
        <fullName evidence="3">Reverse transcriptase domain-containing protein</fullName>
    </recommendedName>
</protein>
<reference evidence="1" key="1">
    <citation type="submission" date="2025-08" db="UniProtKB">
        <authorList>
            <consortium name="Ensembl"/>
        </authorList>
    </citation>
    <scope>IDENTIFICATION</scope>
</reference>
<sequence length="109" mass="12040">EDQASLDAPITNVEISQAISSMQSGRAPGPDGFPVEFYRLFSHKLVPILNSLFKEIISTGKLPTTMTQATISVLLKKDKDPLDCGSYRPISLLCCDYKILTKVLLARRL</sequence>
<dbReference type="AlphaFoldDB" id="A0A8C9X2A1"/>
<reference evidence="1" key="2">
    <citation type="submission" date="2025-09" db="UniProtKB">
        <authorList>
            <consortium name="Ensembl"/>
        </authorList>
    </citation>
    <scope>IDENTIFICATION</scope>
</reference>
<accession>A0A8C9X2A1</accession>
<keyword evidence="2" id="KW-1185">Reference proteome</keyword>
<dbReference type="Ensembl" id="ENSSLUT00000004047.1">
    <property type="protein sequence ID" value="ENSSLUP00000003923.1"/>
    <property type="gene ID" value="ENSSLUG00000001745.1"/>
</dbReference>
<proteinExistence type="predicted"/>
<evidence type="ECO:0008006" key="3">
    <source>
        <dbReference type="Google" id="ProtNLM"/>
    </source>
</evidence>
<evidence type="ECO:0000313" key="1">
    <source>
        <dbReference type="Ensembl" id="ENSSLUP00000003923.1"/>
    </source>
</evidence>
<evidence type="ECO:0000313" key="2">
    <source>
        <dbReference type="Proteomes" id="UP000694568"/>
    </source>
</evidence>
<dbReference type="PANTHER" id="PTHR19446">
    <property type="entry name" value="REVERSE TRANSCRIPTASES"/>
    <property type="match status" value="1"/>
</dbReference>
<organism evidence="1 2">
    <name type="scientific">Sander lucioperca</name>
    <name type="common">Pike-perch</name>
    <name type="synonym">Perca lucioperca</name>
    <dbReference type="NCBI Taxonomy" id="283035"/>
    <lineage>
        <taxon>Eukaryota</taxon>
        <taxon>Metazoa</taxon>
        <taxon>Chordata</taxon>
        <taxon>Craniata</taxon>
        <taxon>Vertebrata</taxon>
        <taxon>Euteleostomi</taxon>
        <taxon>Actinopterygii</taxon>
        <taxon>Neopterygii</taxon>
        <taxon>Teleostei</taxon>
        <taxon>Neoteleostei</taxon>
        <taxon>Acanthomorphata</taxon>
        <taxon>Eupercaria</taxon>
        <taxon>Perciformes</taxon>
        <taxon>Percoidei</taxon>
        <taxon>Percidae</taxon>
        <taxon>Luciopercinae</taxon>
        <taxon>Sander</taxon>
    </lineage>
</organism>
<name>A0A8C9X2A1_SANLU</name>
<dbReference type="GeneTree" id="ENSGT00940000165023"/>
<dbReference type="Proteomes" id="UP000694568">
    <property type="component" value="Unplaced"/>
</dbReference>